<evidence type="ECO:0000256" key="3">
    <source>
        <dbReference type="ARBA" id="ARBA00023125"/>
    </source>
</evidence>
<keyword evidence="2" id="KW-0805">Transcription regulation</keyword>
<dbReference type="InterPro" id="IPR036388">
    <property type="entry name" value="WH-like_DNA-bd_sf"/>
</dbReference>
<dbReference type="RefSeq" id="WP_281094871.1">
    <property type="nucleotide sequence ID" value="NZ_JARYZI010000008.1"/>
</dbReference>
<dbReference type="PROSITE" id="PS50931">
    <property type="entry name" value="HTH_LYSR"/>
    <property type="match status" value="1"/>
</dbReference>
<dbReference type="PANTHER" id="PTHR30126:SF64">
    <property type="entry name" value="HTH-TYPE TRANSCRIPTIONAL REGULATOR CITR"/>
    <property type="match status" value="1"/>
</dbReference>
<evidence type="ECO:0000256" key="2">
    <source>
        <dbReference type="ARBA" id="ARBA00023015"/>
    </source>
</evidence>
<protein>
    <submittedName>
        <fullName evidence="6">LysR family transcriptional regulator</fullName>
    </submittedName>
</protein>
<evidence type="ECO:0000313" key="6">
    <source>
        <dbReference type="EMBL" id="MDH8678976.1"/>
    </source>
</evidence>
<reference evidence="6 7" key="1">
    <citation type="submission" date="2023-04" db="EMBL/GenBank/DDBJ databases">
        <title>Fusibacter bizertensis strain WBS, isolated from littoral bottom sediments of the Arctic seas - biochemical and genomic analysis.</title>
        <authorList>
            <person name="Brioukhanov A.L."/>
        </authorList>
    </citation>
    <scope>NUCLEOTIDE SEQUENCE [LARGE SCALE GENOMIC DNA]</scope>
    <source>
        <strain evidence="6 7">WBS</strain>
    </source>
</reference>
<sequence>MGYVPNHAVNFELYKIFYYAANSLNFSKAAATLHVTQSAVSQAIKSLESQLGIALFYRQGRNVTLTYEGEVLFQHVEKAYHFFRSAENAIHNIKSLDEGTIFIGASDTITRLFLIDSIKSFHQHYPKVRISINNRPSTRSIEKLEKGELDIAIINVMPNFDYEDLQLYPLTTLEHIFVSSVPVDPSLNHLSNWMDQPLVSLEKKSTTRKILETFYERYELEMKPAFEFGSFDVVLEAIHAGMGIGFVPKRIAADLINRKELFEIQIVEQIPSIDIGILINKGKPLSIATQKYLEILKNNET</sequence>
<dbReference type="Proteomes" id="UP001158045">
    <property type="component" value="Unassembled WGS sequence"/>
</dbReference>
<dbReference type="SUPFAM" id="SSF53850">
    <property type="entry name" value="Periplasmic binding protein-like II"/>
    <property type="match status" value="1"/>
</dbReference>
<name>A0ABT6NEY0_9FIRM</name>
<dbReference type="Gene3D" id="1.10.10.10">
    <property type="entry name" value="Winged helix-like DNA-binding domain superfamily/Winged helix DNA-binding domain"/>
    <property type="match status" value="1"/>
</dbReference>
<dbReference type="Gene3D" id="3.40.190.290">
    <property type="match status" value="1"/>
</dbReference>
<comment type="similarity">
    <text evidence="1">Belongs to the LysR transcriptional regulatory family.</text>
</comment>
<comment type="caution">
    <text evidence="6">The sequence shown here is derived from an EMBL/GenBank/DDBJ whole genome shotgun (WGS) entry which is preliminary data.</text>
</comment>
<dbReference type="InterPro" id="IPR000847">
    <property type="entry name" value="LysR_HTH_N"/>
</dbReference>
<dbReference type="InterPro" id="IPR005119">
    <property type="entry name" value="LysR_subst-bd"/>
</dbReference>
<dbReference type="EMBL" id="JARYZI010000008">
    <property type="protein sequence ID" value="MDH8678976.1"/>
    <property type="molecule type" value="Genomic_DNA"/>
</dbReference>
<evidence type="ECO:0000256" key="4">
    <source>
        <dbReference type="ARBA" id="ARBA00023163"/>
    </source>
</evidence>
<dbReference type="Pfam" id="PF03466">
    <property type="entry name" value="LysR_substrate"/>
    <property type="match status" value="1"/>
</dbReference>
<evidence type="ECO:0000256" key="1">
    <source>
        <dbReference type="ARBA" id="ARBA00009437"/>
    </source>
</evidence>
<dbReference type="CDD" id="cd05466">
    <property type="entry name" value="PBP2_LTTR_substrate"/>
    <property type="match status" value="1"/>
</dbReference>
<dbReference type="PRINTS" id="PR00039">
    <property type="entry name" value="HTHLYSR"/>
</dbReference>
<dbReference type="InterPro" id="IPR036390">
    <property type="entry name" value="WH_DNA-bd_sf"/>
</dbReference>
<evidence type="ECO:0000313" key="7">
    <source>
        <dbReference type="Proteomes" id="UP001158045"/>
    </source>
</evidence>
<keyword evidence="3" id="KW-0238">DNA-binding</keyword>
<gene>
    <name evidence="6" type="ORF">QE109_12520</name>
</gene>
<proteinExistence type="inferred from homology"/>
<keyword evidence="7" id="KW-1185">Reference proteome</keyword>
<dbReference type="PANTHER" id="PTHR30126">
    <property type="entry name" value="HTH-TYPE TRANSCRIPTIONAL REGULATOR"/>
    <property type="match status" value="1"/>
</dbReference>
<dbReference type="Pfam" id="PF00126">
    <property type="entry name" value="HTH_1"/>
    <property type="match status" value="1"/>
</dbReference>
<keyword evidence="4" id="KW-0804">Transcription</keyword>
<dbReference type="SUPFAM" id="SSF46785">
    <property type="entry name" value="Winged helix' DNA-binding domain"/>
    <property type="match status" value="1"/>
</dbReference>
<accession>A0ABT6NEY0</accession>
<organism evidence="6 7">
    <name type="scientific">Fusibacter bizertensis</name>
    <dbReference type="NCBI Taxonomy" id="1488331"/>
    <lineage>
        <taxon>Bacteria</taxon>
        <taxon>Bacillati</taxon>
        <taxon>Bacillota</taxon>
        <taxon>Clostridia</taxon>
        <taxon>Eubacteriales</taxon>
        <taxon>Eubacteriales Family XII. Incertae Sedis</taxon>
        <taxon>Fusibacter</taxon>
    </lineage>
</organism>
<evidence type="ECO:0000259" key="5">
    <source>
        <dbReference type="PROSITE" id="PS50931"/>
    </source>
</evidence>
<feature type="domain" description="HTH lysR-type" evidence="5">
    <location>
        <begin position="9"/>
        <end position="66"/>
    </location>
</feature>